<keyword evidence="2" id="KW-1185">Reference proteome</keyword>
<dbReference type="GO" id="GO:0031344">
    <property type="term" value="P:regulation of cell projection organization"/>
    <property type="evidence" value="ECO:0007669"/>
    <property type="project" value="TreeGrafter"/>
</dbReference>
<dbReference type="Pfam" id="PF07004">
    <property type="entry name" value="SHIPPO-rpt"/>
    <property type="match status" value="1"/>
</dbReference>
<gene>
    <name evidence="1" type="ORF">AB205_0031500</name>
</gene>
<dbReference type="OrthoDB" id="8189408at2759"/>
<proteinExistence type="predicted"/>
<evidence type="ECO:0008006" key="3">
    <source>
        <dbReference type="Google" id="ProtNLM"/>
    </source>
</evidence>
<sequence>MEQEPETLKKVCFGSTQERKQFPYHCAPDRLGNELAPIRGSPQCGPGCYNNEEVTNMIYLQNRKPMSKKGYTLGARTAKRFSSNEKMETPSPAEYQSFWAKERTFSASYAPFSIKDVRFPGKMTDITQNPSPGTYEHYTEQGRKVSWPGRFGSPDWSSVPSLQKRTLRSELSTDKEFRKNRNRVAYLSLYYS</sequence>
<organism evidence="1 2">
    <name type="scientific">Aquarana catesbeiana</name>
    <name type="common">American bullfrog</name>
    <name type="synonym">Rana catesbeiana</name>
    <dbReference type="NCBI Taxonomy" id="8400"/>
    <lineage>
        <taxon>Eukaryota</taxon>
        <taxon>Metazoa</taxon>
        <taxon>Chordata</taxon>
        <taxon>Craniata</taxon>
        <taxon>Vertebrata</taxon>
        <taxon>Euteleostomi</taxon>
        <taxon>Amphibia</taxon>
        <taxon>Batrachia</taxon>
        <taxon>Anura</taxon>
        <taxon>Neobatrachia</taxon>
        <taxon>Ranoidea</taxon>
        <taxon>Ranidae</taxon>
        <taxon>Aquarana</taxon>
    </lineage>
</organism>
<protein>
    <recommendedName>
        <fullName evidence="3">Protein pitchfork</fullName>
    </recommendedName>
</protein>
<evidence type="ECO:0000313" key="2">
    <source>
        <dbReference type="Proteomes" id="UP000228934"/>
    </source>
</evidence>
<dbReference type="AlphaFoldDB" id="A0A2G9SNT6"/>
<dbReference type="GO" id="GO:0008092">
    <property type="term" value="F:cytoskeletal protein binding"/>
    <property type="evidence" value="ECO:0007669"/>
    <property type="project" value="TreeGrafter"/>
</dbReference>
<dbReference type="InterPro" id="IPR033602">
    <property type="entry name" value="CIMAP3"/>
</dbReference>
<dbReference type="InterPro" id="IPR010736">
    <property type="entry name" value="SHIPPO-rpt"/>
</dbReference>
<evidence type="ECO:0000313" key="1">
    <source>
        <dbReference type="EMBL" id="PIO41123.1"/>
    </source>
</evidence>
<dbReference type="EMBL" id="KV922746">
    <property type="protein sequence ID" value="PIO41123.1"/>
    <property type="molecule type" value="Genomic_DNA"/>
</dbReference>
<accession>A0A2G9SNT6</accession>
<reference evidence="2" key="1">
    <citation type="journal article" date="2017" name="Nat. Commun.">
        <title>The North American bullfrog draft genome provides insight into hormonal regulation of long noncoding RNA.</title>
        <authorList>
            <person name="Hammond S.A."/>
            <person name="Warren R.L."/>
            <person name="Vandervalk B.P."/>
            <person name="Kucuk E."/>
            <person name="Khan H."/>
            <person name="Gibb E.A."/>
            <person name="Pandoh P."/>
            <person name="Kirk H."/>
            <person name="Zhao Y."/>
            <person name="Jones M."/>
            <person name="Mungall A.J."/>
            <person name="Coope R."/>
            <person name="Pleasance S."/>
            <person name="Moore R.A."/>
            <person name="Holt R.A."/>
            <person name="Round J.M."/>
            <person name="Ohora S."/>
            <person name="Walle B.V."/>
            <person name="Veldhoen N."/>
            <person name="Helbing C.C."/>
            <person name="Birol I."/>
        </authorList>
    </citation>
    <scope>NUCLEOTIDE SEQUENCE [LARGE SCALE GENOMIC DNA]</scope>
</reference>
<name>A0A2G9SNT6_AQUCT</name>
<dbReference type="PANTHER" id="PTHR31508">
    <property type="entry name" value="PROTEIN PITCHFORK"/>
    <property type="match status" value="1"/>
</dbReference>
<dbReference type="Proteomes" id="UP000228934">
    <property type="component" value="Unassembled WGS sequence"/>
</dbReference>
<dbReference type="PANTHER" id="PTHR31508:SF2">
    <property type="entry name" value="PROTEIN PITCHFORK"/>
    <property type="match status" value="1"/>
</dbReference>